<protein>
    <submittedName>
        <fullName evidence="2">Uncharacterized protein</fullName>
    </submittedName>
</protein>
<organism evidence="2">
    <name type="scientific">Rhizophora mucronata</name>
    <name type="common">Asiatic mangrove</name>
    <dbReference type="NCBI Taxonomy" id="61149"/>
    <lineage>
        <taxon>Eukaryota</taxon>
        <taxon>Viridiplantae</taxon>
        <taxon>Streptophyta</taxon>
        <taxon>Embryophyta</taxon>
        <taxon>Tracheophyta</taxon>
        <taxon>Spermatophyta</taxon>
        <taxon>Magnoliopsida</taxon>
        <taxon>eudicotyledons</taxon>
        <taxon>Gunneridae</taxon>
        <taxon>Pentapetalae</taxon>
        <taxon>rosids</taxon>
        <taxon>fabids</taxon>
        <taxon>Malpighiales</taxon>
        <taxon>Rhizophoraceae</taxon>
        <taxon>Rhizophora</taxon>
    </lineage>
</organism>
<feature type="region of interest" description="Disordered" evidence="1">
    <location>
        <begin position="1"/>
        <end position="46"/>
    </location>
</feature>
<sequence length="46" mass="5252">MQTTSSTQSFSSQFSASFSKNHRPLLRHPPACKQRRDSEREGQASR</sequence>
<proteinExistence type="predicted"/>
<feature type="compositionally biased region" description="Basic and acidic residues" evidence="1">
    <location>
        <begin position="34"/>
        <end position="46"/>
    </location>
</feature>
<evidence type="ECO:0000256" key="1">
    <source>
        <dbReference type="SAM" id="MobiDB-lite"/>
    </source>
</evidence>
<dbReference type="AlphaFoldDB" id="A0A2P2Q064"/>
<accession>A0A2P2Q064</accession>
<name>A0A2P2Q064_RHIMU</name>
<evidence type="ECO:0000313" key="2">
    <source>
        <dbReference type="EMBL" id="MBX60368.1"/>
    </source>
</evidence>
<dbReference type="EMBL" id="GGEC01079884">
    <property type="protein sequence ID" value="MBX60368.1"/>
    <property type="molecule type" value="Transcribed_RNA"/>
</dbReference>
<reference evidence="2" key="1">
    <citation type="submission" date="2018-02" db="EMBL/GenBank/DDBJ databases">
        <title>Rhizophora mucronata_Transcriptome.</title>
        <authorList>
            <person name="Meera S.P."/>
            <person name="Sreeshan A."/>
            <person name="Augustine A."/>
        </authorList>
    </citation>
    <scope>NUCLEOTIDE SEQUENCE</scope>
    <source>
        <tissue evidence="2">Leaf</tissue>
    </source>
</reference>
<feature type="compositionally biased region" description="Low complexity" evidence="1">
    <location>
        <begin position="1"/>
        <end position="19"/>
    </location>
</feature>